<protein>
    <recommendedName>
        <fullName evidence="4">VCBS repeat-containing protein</fullName>
    </recommendedName>
</protein>
<evidence type="ECO:0000313" key="3">
    <source>
        <dbReference type="Proteomes" id="UP000199600"/>
    </source>
</evidence>
<dbReference type="EMBL" id="FLQY01000179">
    <property type="protein sequence ID" value="SBT08170.1"/>
    <property type="molecule type" value="Genomic_DNA"/>
</dbReference>
<feature type="compositionally biased region" description="Basic and acidic residues" evidence="1">
    <location>
        <begin position="33"/>
        <end position="45"/>
    </location>
</feature>
<evidence type="ECO:0000313" key="2">
    <source>
        <dbReference type="EMBL" id="SBT08170.1"/>
    </source>
</evidence>
<organism evidence="2 3">
    <name type="scientific">Candidatus Propionivibrio aalborgensis</name>
    <dbReference type="NCBI Taxonomy" id="1860101"/>
    <lineage>
        <taxon>Bacteria</taxon>
        <taxon>Pseudomonadati</taxon>
        <taxon>Pseudomonadota</taxon>
        <taxon>Betaproteobacteria</taxon>
        <taxon>Rhodocyclales</taxon>
        <taxon>Rhodocyclaceae</taxon>
        <taxon>Propionivibrio</taxon>
    </lineage>
</organism>
<dbReference type="AlphaFoldDB" id="A0A1A8XSV9"/>
<accession>A0A1A8XSV9</accession>
<proteinExistence type="predicted"/>
<dbReference type="PANTHER" id="PTHR39431:SF1">
    <property type="entry name" value="FRPA_C-RELATED PROTEIN"/>
    <property type="match status" value="1"/>
</dbReference>
<name>A0A1A8XSV9_9RHOO</name>
<sequence length="356" mass="38558">MKIDSASVLLDSSHSSLQRHELQESLRMWIGDRRPDLDGTQRRPAGDVPPQVQVSDAGKTAQSSEVRAIQDGIDAAENDPKLLLIRAMIAMLTGRDVQVFDANELRVETPAAADQGQSRGSPTQAPPQAVDAAGFGVEYDRHESYTETEQTSFQATGVIRTTDGKEISFNITLSMSRNYHEESDISIRAGDARKKLDPLVLNFNGSAAQLTSQRFKFDLNSDGQAEEINFLSGNSGFLAFDRNGDGKINDGSELFGAKSGNGFLELSALDSDQNGWIDENDAAYNQLSVWRKDGEGKDHLATLKQANVGAISLAHLDTPFDLKTGTNALLGQIRSSGLFLQEDGKAGSVQQIDLTV</sequence>
<dbReference type="RefSeq" id="WP_186411138.1">
    <property type="nucleotide sequence ID" value="NZ_FLQY01000179.1"/>
</dbReference>
<keyword evidence="3" id="KW-1185">Reference proteome</keyword>
<reference evidence="2 3" key="1">
    <citation type="submission" date="2016-06" db="EMBL/GenBank/DDBJ databases">
        <authorList>
            <person name="Kjaerup R.B."/>
            <person name="Dalgaard T.S."/>
            <person name="Juul-Madsen H.R."/>
        </authorList>
    </citation>
    <scope>NUCLEOTIDE SEQUENCE [LARGE SCALE GENOMIC DNA]</scope>
    <source>
        <strain evidence="2">2</strain>
    </source>
</reference>
<feature type="region of interest" description="Disordered" evidence="1">
    <location>
        <begin position="33"/>
        <end position="61"/>
    </location>
</feature>
<feature type="region of interest" description="Disordered" evidence="1">
    <location>
        <begin position="110"/>
        <end position="129"/>
    </location>
</feature>
<evidence type="ECO:0000256" key="1">
    <source>
        <dbReference type="SAM" id="MobiDB-lite"/>
    </source>
</evidence>
<dbReference type="PANTHER" id="PTHR39431">
    <property type="entry name" value="FRPA/C-RELATED PROTEIN"/>
    <property type="match status" value="1"/>
</dbReference>
<evidence type="ECO:0008006" key="4">
    <source>
        <dbReference type="Google" id="ProtNLM"/>
    </source>
</evidence>
<gene>
    <name evidence="2" type="ORF">PROAA_260010</name>
</gene>
<dbReference type="Proteomes" id="UP000199600">
    <property type="component" value="Unassembled WGS sequence"/>
</dbReference>